<dbReference type="SUPFAM" id="SSF81321">
    <property type="entry name" value="Family A G protein-coupled receptor-like"/>
    <property type="match status" value="1"/>
</dbReference>
<reference evidence="8" key="3">
    <citation type="journal article" date="2008" name="Proc. Natl. Acad. Sci. U.S.A.">
        <title>Cloning and identification of an oxytocin/vasopressin-like receptor and its ligand from insects.</title>
        <authorList>
            <person name="Stafflinger E."/>
            <person name="Hansen K.K."/>
            <person name="Hauser F."/>
            <person name="Schneider M."/>
            <person name="Cazzamali G."/>
            <person name="Williamson M."/>
            <person name="Grimmelikhuijzen C.J."/>
        </authorList>
    </citation>
    <scope>NUCLEOTIDE SEQUENCE</scope>
</reference>
<feature type="transmembrane region" description="Helical" evidence="6">
    <location>
        <begin position="432"/>
        <end position="451"/>
    </location>
</feature>
<evidence type="ECO:0000256" key="1">
    <source>
        <dbReference type="ARBA" id="ARBA00004370"/>
    </source>
</evidence>
<dbReference type="Gene3D" id="1.20.1070.10">
    <property type="entry name" value="Rhodopsin 7-helix transmembrane proteins"/>
    <property type="match status" value="2"/>
</dbReference>
<dbReference type="Pfam" id="PF00001">
    <property type="entry name" value="7tm_1"/>
    <property type="match status" value="2"/>
</dbReference>
<dbReference type="GO" id="GO:0004930">
    <property type="term" value="F:G protein-coupled receptor activity"/>
    <property type="evidence" value="ECO:0007669"/>
    <property type="project" value="InterPro"/>
</dbReference>
<dbReference type="CTD" id="31408"/>
<dbReference type="PROSITE" id="PS50262">
    <property type="entry name" value="G_PROTEIN_RECEP_F1_2"/>
    <property type="match status" value="1"/>
</dbReference>
<reference evidence="8" key="5">
    <citation type="journal article" date="2011" name="Biochem. Biophys. Res. Commun.">
        <title>Identification of the Drosophila and Tribolium receptors for the recently discovered insect RYamide neuropeptides.</title>
        <authorList>
            <person name="Collin C."/>
            <person name="Hauser F."/>
            <person name="Krogh-Meyer P."/>
            <person name="Hansen K.K."/>
            <person name="Gonzalez de Valdivia E."/>
            <person name="Williamson M."/>
            <person name="Grimmelikhuijzen C.J."/>
        </authorList>
    </citation>
    <scope>NUCLEOTIDE SEQUENCE</scope>
</reference>
<dbReference type="GO" id="GO:0016020">
    <property type="term" value="C:membrane"/>
    <property type="evidence" value="ECO:0007669"/>
    <property type="project" value="UniProtKB-SubCell"/>
</dbReference>
<keyword evidence="5 6" id="KW-0472">Membrane</keyword>
<dbReference type="CDD" id="cd14978">
    <property type="entry name" value="7tmA_FMRFamide_R-like"/>
    <property type="match status" value="1"/>
</dbReference>
<protein>
    <submittedName>
        <fullName evidence="8">Proctolin-like G protein-coupled receptor</fullName>
    </submittedName>
</protein>
<dbReference type="InterPro" id="IPR000276">
    <property type="entry name" value="GPCR_Rhodpsn"/>
</dbReference>
<keyword evidence="8" id="KW-0675">Receptor</keyword>
<evidence type="ECO:0000256" key="6">
    <source>
        <dbReference type="SAM" id="Phobius"/>
    </source>
</evidence>
<name>N1NVE5_TRICA</name>
<dbReference type="GeneID" id="103312335"/>
<feature type="transmembrane region" description="Helical" evidence="6">
    <location>
        <begin position="22"/>
        <end position="42"/>
    </location>
</feature>
<evidence type="ECO:0000256" key="3">
    <source>
        <dbReference type="ARBA" id="ARBA00022692"/>
    </source>
</evidence>
<dbReference type="PANTHER" id="PTHR46641:SF22">
    <property type="entry name" value="PROCTOLIN RECEPTOR, ISOFORM A"/>
    <property type="match status" value="1"/>
</dbReference>
<dbReference type="PRINTS" id="PR00237">
    <property type="entry name" value="GPCRRHODOPSN"/>
</dbReference>
<evidence type="ECO:0000256" key="2">
    <source>
        <dbReference type="ARBA" id="ARBA00010663"/>
    </source>
</evidence>
<reference evidence="8" key="2">
    <citation type="journal article" date="2008" name="Genome Res.">
        <title>Genomics, transcriptomics, and peptidomics of neuropeptides and protein hormones in the red flour beetle Tribolium castaneum.</title>
        <authorList>
            <person name="Li B."/>
            <person name="Predel R."/>
            <person name="Neupert S."/>
            <person name="Hauser F."/>
            <person name="Tanaka Y."/>
            <person name="Cazzamali G."/>
            <person name="Williamson M."/>
            <person name="Arakane Y."/>
            <person name="Verleyen P."/>
            <person name="Schoofs L."/>
            <person name="Schachtner J."/>
            <person name="Grimmelikhuijzen C.J."/>
            <person name="Park Y."/>
        </authorList>
    </citation>
    <scope>NUCLEOTIDE SEQUENCE</scope>
</reference>
<feature type="transmembrane region" description="Helical" evidence="6">
    <location>
        <begin position="54"/>
        <end position="74"/>
    </location>
</feature>
<dbReference type="SMART" id="SM01381">
    <property type="entry name" value="7TM_GPCR_Srsx"/>
    <property type="match status" value="1"/>
</dbReference>
<feature type="transmembrane region" description="Helical" evidence="6">
    <location>
        <begin position="391"/>
        <end position="412"/>
    </location>
</feature>
<reference evidence="8" key="1">
    <citation type="journal article" date="2008" name="Front. Neuroendocrinol.">
        <title>A genome-wide inventory of neurohormone GPCRs in the red flour beetle Tribolium castaneum.</title>
        <authorList>
            <person name="Hauser F."/>
            <person name="Cazzamali G."/>
            <person name="Williamson M."/>
            <person name="Park Y."/>
            <person name="Li B."/>
            <person name="Tanaka Y."/>
            <person name="Predel R."/>
            <person name="Neupert S."/>
            <person name="Schachtner J."/>
            <person name="Verleyen P."/>
            <person name="Grimmelikhuijzen C.J."/>
        </authorList>
    </citation>
    <scope>NUCLEOTIDE SEQUENCE</scope>
</reference>
<dbReference type="RefSeq" id="NP_001280541.1">
    <property type="nucleotide sequence ID" value="NM_001293612.1"/>
</dbReference>
<evidence type="ECO:0000256" key="5">
    <source>
        <dbReference type="ARBA" id="ARBA00023136"/>
    </source>
</evidence>
<evidence type="ECO:0000313" key="8">
    <source>
        <dbReference type="EMBL" id="DAA64477.1"/>
    </source>
</evidence>
<proteinExistence type="evidence at transcript level"/>
<reference evidence="8" key="6">
    <citation type="journal article" date="2013" name="Cell. Mol. Life Sci.">
        <title>Two types of muscarinic acetylcholine receptors in Drosophila and other arthropods.</title>
        <authorList>
            <person name="Collin C."/>
            <person name="Hauser F."/>
            <person name="Gonzalez de Valdivia E."/>
            <person name="Li S."/>
            <person name="Reisenberger J."/>
            <person name="Carlsen E.M."/>
            <person name="Khan Z."/>
            <person name="Hansen N.O."/>
            <person name="Puhm F."/>
            <person name="Sondergaard L."/>
            <person name="Niemiec J."/>
            <person name="Heninger M."/>
            <person name="Ren G.R."/>
            <person name="Grimmelikhuijzen C.J."/>
        </authorList>
    </citation>
    <scope>NUCLEOTIDE SEQUENCE</scope>
</reference>
<feature type="transmembrane region" description="Helical" evidence="6">
    <location>
        <begin position="136"/>
        <end position="156"/>
    </location>
</feature>
<comment type="subcellular location">
    <subcellularLocation>
        <location evidence="1">Membrane</location>
    </subcellularLocation>
</comment>
<comment type="similarity">
    <text evidence="2">Belongs to the G-protein coupled receptor 1 family.</text>
</comment>
<organism evidence="8">
    <name type="scientific">Tribolium castaneum</name>
    <name type="common">Red flour beetle</name>
    <dbReference type="NCBI Taxonomy" id="7070"/>
    <lineage>
        <taxon>Eukaryota</taxon>
        <taxon>Metazoa</taxon>
        <taxon>Ecdysozoa</taxon>
        <taxon>Arthropoda</taxon>
        <taxon>Hexapoda</taxon>
        <taxon>Insecta</taxon>
        <taxon>Pterygota</taxon>
        <taxon>Neoptera</taxon>
        <taxon>Endopterygota</taxon>
        <taxon>Coleoptera</taxon>
        <taxon>Polyphaga</taxon>
        <taxon>Cucujiformia</taxon>
        <taxon>Tenebrionidae</taxon>
        <taxon>Tenebrionidae incertae sedis</taxon>
        <taxon>Tribolium</taxon>
    </lineage>
</organism>
<dbReference type="PANTHER" id="PTHR46641">
    <property type="entry name" value="FMRFAMIDE RECEPTOR-RELATED"/>
    <property type="match status" value="1"/>
</dbReference>
<keyword evidence="3 6" id="KW-0812">Transmembrane</keyword>
<dbReference type="AlphaFoldDB" id="N1NVE5"/>
<dbReference type="PhylomeDB" id="N1NVE5"/>
<accession>N1NVE5</accession>
<evidence type="ECO:0000259" key="7">
    <source>
        <dbReference type="PROSITE" id="PS50262"/>
    </source>
</evidence>
<evidence type="ECO:0000256" key="4">
    <source>
        <dbReference type="ARBA" id="ARBA00022989"/>
    </source>
</evidence>
<reference evidence="8" key="4">
    <citation type="journal article" date="2010" name="J. Biol. Chem.">
        <title>Discovery of a novel insect neuropeptide signaling system closely related to the insect adipokinetic hormone and corazonin hormonal systems.</title>
        <authorList>
            <person name="Hansen K.K."/>
            <person name="Stafflinger E."/>
            <person name="Schneider M."/>
            <person name="Hauser F."/>
            <person name="Cazzamali G."/>
            <person name="Williamson M."/>
            <person name="Kollmann M."/>
            <person name="Schachtner J."/>
            <person name="Grimmelikhuijzen C.J."/>
        </authorList>
    </citation>
    <scope>NUCLEOTIDE SEQUENCE</scope>
</reference>
<keyword evidence="4 6" id="KW-1133">Transmembrane helix</keyword>
<feature type="transmembrane region" description="Helical" evidence="6">
    <location>
        <begin position="94"/>
        <end position="115"/>
    </location>
</feature>
<dbReference type="InterPro" id="IPR017452">
    <property type="entry name" value="GPCR_Rhodpsn_7TM"/>
</dbReference>
<dbReference type="OrthoDB" id="10011262at2759"/>
<dbReference type="InterPro" id="IPR052954">
    <property type="entry name" value="GPCR-Ligand_Int"/>
</dbReference>
<dbReference type="EMBL" id="BK006096">
    <property type="protein sequence ID" value="DAA64477.1"/>
    <property type="molecule type" value="mRNA"/>
</dbReference>
<feature type="domain" description="G-protein coupled receptors family 1 profile" evidence="7">
    <location>
        <begin position="34"/>
        <end position="448"/>
    </location>
</feature>
<feature type="transmembrane region" description="Helical" evidence="6">
    <location>
        <begin position="326"/>
        <end position="352"/>
    </location>
</feature>
<sequence>MDESEDPSVLFLKSTRFWIQRVFVPIVVCIGVGGNTVTVMVLTRKRMRCSTNIYLTALAVADIIYLLFVFVLSFSVYDNINDRKYELFWRFFGLTHWLCDAASNASVWLTVSFTLERYIAVCHPIKGKVLCTENRAKIIITGIAIFCILSTLSTTFEYELAMKEKCVRNCTQEELKNRQHVPGKCFQNVTFHHLPNHNIVVSNLQSHESDDSNEKLIREIYTSLEPAINKLLPVNCTSHPHIIYVPVQMFNKTTPKKINTNLIDGSVRNNSEVSKDRTDHAHLVPTGKLITNDTSDNDTCCLKKFTVSTVLTNLGKNKNYKIFISWFPALCFALIPLILIATFNCFLVHAVYKSQSRRRKMTNSQVRKKNSTSQFIRTETVSMSNENRITVMLIGVVFLFLICQTPTASFLIYSNFYEAEDLATENIHRGNIFNFLVNINAATNFIMYCILSKKYRTTFRTLFCGRRKNRQDTLILTDTRTRYSSFNNGLRRNVSEYHTPRNLEVTIYFFNKGKYVNTYNLCIKI</sequence>
<dbReference type="KEGG" id="tca:103312335"/>